<dbReference type="InterPro" id="IPR050913">
    <property type="entry name" value="AP2/ERF_ERF"/>
</dbReference>
<dbReference type="SUPFAM" id="SSF54171">
    <property type="entry name" value="DNA-binding domain"/>
    <property type="match status" value="1"/>
</dbReference>
<feature type="region of interest" description="Disordered" evidence="6">
    <location>
        <begin position="55"/>
        <end position="74"/>
    </location>
</feature>
<evidence type="ECO:0000256" key="6">
    <source>
        <dbReference type="SAM" id="MobiDB-lite"/>
    </source>
</evidence>
<evidence type="ECO:0000256" key="3">
    <source>
        <dbReference type="ARBA" id="ARBA00023125"/>
    </source>
</evidence>
<dbReference type="InterPro" id="IPR036955">
    <property type="entry name" value="AP2/ERF_dom_sf"/>
</dbReference>
<dbReference type="PANTHER" id="PTHR31194">
    <property type="entry name" value="SHN SHINE , DNA BINDING / TRANSCRIPTION FACTOR"/>
    <property type="match status" value="1"/>
</dbReference>
<feature type="region of interest" description="Disordered" evidence="6">
    <location>
        <begin position="1"/>
        <end position="36"/>
    </location>
</feature>
<dbReference type="GO" id="GO:0003677">
    <property type="term" value="F:DNA binding"/>
    <property type="evidence" value="ECO:0007669"/>
    <property type="project" value="UniProtKB-KW"/>
</dbReference>
<evidence type="ECO:0000313" key="9">
    <source>
        <dbReference type="Proteomes" id="UP000249390"/>
    </source>
</evidence>
<dbReference type="Gene3D" id="3.30.730.10">
    <property type="entry name" value="AP2/ERF domain"/>
    <property type="match status" value="1"/>
</dbReference>
<feature type="compositionally biased region" description="Low complexity" evidence="6">
    <location>
        <begin position="10"/>
        <end position="21"/>
    </location>
</feature>
<proteinExistence type="predicted"/>
<dbReference type="InterPro" id="IPR016177">
    <property type="entry name" value="DNA-bd_dom_sf"/>
</dbReference>
<comment type="caution">
    <text evidence="8">The sequence shown here is derived from an EMBL/GenBank/DDBJ whole genome shotgun (WGS) entry which is preliminary data.</text>
</comment>
<dbReference type="InterPro" id="IPR001471">
    <property type="entry name" value="AP2/ERF_dom"/>
</dbReference>
<keyword evidence="9" id="KW-1185">Reference proteome</keyword>
<dbReference type="AlphaFoldDB" id="A0A328D0N3"/>
<feature type="domain" description="AP2/ERF" evidence="7">
    <location>
        <begin position="73"/>
        <end position="133"/>
    </location>
</feature>
<dbReference type="GO" id="GO:0003700">
    <property type="term" value="F:DNA-binding transcription factor activity"/>
    <property type="evidence" value="ECO:0007669"/>
    <property type="project" value="InterPro"/>
</dbReference>
<evidence type="ECO:0000259" key="7">
    <source>
        <dbReference type="PROSITE" id="PS51032"/>
    </source>
</evidence>
<dbReference type="EMBL" id="NQVE01000200">
    <property type="protein sequence ID" value="RAL39312.1"/>
    <property type="molecule type" value="Genomic_DNA"/>
</dbReference>
<name>A0A328D0N3_9ASTE</name>
<feature type="region of interest" description="Disordered" evidence="6">
    <location>
        <begin position="132"/>
        <end position="210"/>
    </location>
</feature>
<feature type="compositionally biased region" description="Polar residues" evidence="6">
    <location>
        <begin position="199"/>
        <end position="210"/>
    </location>
</feature>
<evidence type="ECO:0000313" key="8">
    <source>
        <dbReference type="EMBL" id="RAL39312.1"/>
    </source>
</evidence>
<gene>
    <name evidence="8" type="ORF">DM860_002845</name>
</gene>
<reference evidence="8 9" key="1">
    <citation type="submission" date="2018-06" db="EMBL/GenBank/DDBJ databases">
        <title>The Genome of Cuscuta australis (Dodder) Provides Insight into the Evolution of Plant Parasitism.</title>
        <authorList>
            <person name="Liu H."/>
        </authorList>
    </citation>
    <scope>NUCLEOTIDE SEQUENCE [LARGE SCALE GENOMIC DNA]</scope>
    <source>
        <strain evidence="9">cv. Yunnan</strain>
        <tissue evidence="8">Vines</tissue>
    </source>
</reference>
<dbReference type="Proteomes" id="UP000249390">
    <property type="component" value="Unassembled WGS sequence"/>
</dbReference>
<dbReference type="SMART" id="SM00380">
    <property type="entry name" value="AP2"/>
    <property type="match status" value="1"/>
</dbReference>
<sequence>MGGRNGTGTGTDPVPVTVPRDGGTGTGGSGTGTVPCPPLLAVVPPLTRVLRGTVGRGRQSRFRKGGKGKHVLGPSGVSGGVRKFWGVWAAEIRDPTRRVRVWLGTYDTAEEATTVYDNASIKLRGPDALTNYGVPPAKQGNDASVSGYDSGDESRNVSSPTSVLRFRTAHSGEESYQTNNYTESNHNTTSPPIQECHGETNTTPLHSNFF</sequence>
<protein>
    <recommendedName>
        <fullName evidence="7">AP2/ERF domain-containing protein</fullName>
    </recommendedName>
</protein>
<evidence type="ECO:0000256" key="5">
    <source>
        <dbReference type="ARBA" id="ARBA00023242"/>
    </source>
</evidence>
<dbReference type="CDD" id="cd00018">
    <property type="entry name" value="AP2"/>
    <property type="match status" value="1"/>
</dbReference>
<feature type="compositionally biased region" description="Gly residues" evidence="6">
    <location>
        <begin position="22"/>
        <end position="31"/>
    </location>
</feature>
<keyword evidence="2" id="KW-0805">Transcription regulation</keyword>
<keyword evidence="5" id="KW-0539">Nucleus</keyword>
<dbReference type="PANTHER" id="PTHR31194:SF202">
    <property type="entry name" value="ETHYLENE-RESPONSIVE TRANSCRIPTION FACTOR ERF070"/>
    <property type="match status" value="1"/>
</dbReference>
<evidence type="ECO:0000256" key="2">
    <source>
        <dbReference type="ARBA" id="ARBA00023015"/>
    </source>
</evidence>
<keyword evidence="3" id="KW-0238">DNA-binding</keyword>
<evidence type="ECO:0000256" key="1">
    <source>
        <dbReference type="ARBA" id="ARBA00004123"/>
    </source>
</evidence>
<dbReference type="PROSITE" id="PS51032">
    <property type="entry name" value="AP2_ERF"/>
    <property type="match status" value="1"/>
</dbReference>
<organism evidence="8 9">
    <name type="scientific">Cuscuta australis</name>
    <dbReference type="NCBI Taxonomy" id="267555"/>
    <lineage>
        <taxon>Eukaryota</taxon>
        <taxon>Viridiplantae</taxon>
        <taxon>Streptophyta</taxon>
        <taxon>Embryophyta</taxon>
        <taxon>Tracheophyta</taxon>
        <taxon>Spermatophyta</taxon>
        <taxon>Magnoliopsida</taxon>
        <taxon>eudicotyledons</taxon>
        <taxon>Gunneridae</taxon>
        <taxon>Pentapetalae</taxon>
        <taxon>asterids</taxon>
        <taxon>lamiids</taxon>
        <taxon>Solanales</taxon>
        <taxon>Convolvulaceae</taxon>
        <taxon>Cuscuteae</taxon>
        <taxon>Cuscuta</taxon>
        <taxon>Cuscuta subgen. Grammica</taxon>
        <taxon>Cuscuta sect. Cleistogrammica</taxon>
    </lineage>
</organism>
<feature type="compositionally biased region" description="Polar residues" evidence="6">
    <location>
        <begin position="174"/>
        <end position="192"/>
    </location>
</feature>
<keyword evidence="4" id="KW-0804">Transcription</keyword>
<accession>A0A328D0N3</accession>
<dbReference type="GO" id="GO:0005634">
    <property type="term" value="C:nucleus"/>
    <property type="evidence" value="ECO:0007669"/>
    <property type="project" value="UniProtKB-SubCell"/>
</dbReference>
<comment type="subcellular location">
    <subcellularLocation>
        <location evidence="1">Nucleus</location>
    </subcellularLocation>
</comment>
<evidence type="ECO:0000256" key="4">
    <source>
        <dbReference type="ARBA" id="ARBA00023163"/>
    </source>
</evidence>
<feature type="compositionally biased region" description="Basic residues" evidence="6">
    <location>
        <begin position="58"/>
        <end position="70"/>
    </location>
</feature>